<comment type="caution">
    <text evidence="1">The sequence shown here is derived from an EMBL/GenBank/DDBJ whole genome shotgun (WGS) entry which is preliminary data.</text>
</comment>
<sequence length="309" mass="33165">APEEKEATILTDKEALCTPKGQVMLMPGARSVFDVNRELGKNLAPKRKQLWAKGASDEAIATVRKLAGIRGLTDLPKPKVRKLPDAVIQRNRCRVEKMVIEPEGGIRLPALGFVPQRPSGRAYLYLHGEGKAVDAAAGGPIEKLTGDGNVVLAVDLRGMGETRRPRSRITRFDKLCGPQWDTVTLAYLLGKSYVGMRAEDVLVCARLLSSYAAGKKPNEVHLIAVGLAGTPAVHAAACEADRFASVTLKRSLVSWSNVLEHTVTKDQLANIVHGALTAYDLTDLAGILGDKITIVEPVDALGEPIGKAK</sequence>
<dbReference type="AlphaFoldDB" id="X1EUU3"/>
<protein>
    <recommendedName>
        <fullName evidence="2">Acetyl xylan esterase domain-containing protein</fullName>
    </recommendedName>
</protein>
<evidence type="ECO:0000313" key="1">
    <source>
        <dbReference type="EMBL" id="GAH37151.1"/>
    </source>
</evidence>
<proteinExistence type="predicted"/>
<dbReference type="InterPro" id="IPR029058">
    <property type="entry name" value="AB_hydrolase_fold"/>
</dbReference>
<feature type="non-terminal residue" evidence="1">
    <location>
        <position position="1"/>
    </location>
</feature>
<dbReference type="SUPFAM" id="SSF53474">
    <property type="entry name" value="alpha/beta-Hydrolases"/>
    <property type="match status" value="1"/>
</dbReference>
<accession>X1EUU3</accession>
<gene>
    <name evidence="1" type="ORF">S03H2_15962</name>
</gene>
<name>X1EUU3_9ZZZZ</name>
<dbReference type="Gene3D" id="3.40.50.1820">
    <property type="entry name" value="alpha/beta hydrolase"/>
    <property type="match status" value="1"/>
</dbReference>
<dbReference type="EMBL" id="BARU01008128">
    <property type="protein sequence ID" value="GAH37151.1"/>
    <property type="molecule type" value="Genomic_DNA"/>
</dbReference>
<evidence type="ECO:0008006" key="2">
    <source>
        <dbReference type="Google" id="ProtNLM"/>
    </source>
</evidence>
<organism evidence="1">
    <name type="scientific">marine sediment metagenome</name>
    <dbReference type="NCBI Taxonomy" id="412755"/>
    <lineage>
        <taxon>unclassified sequences</taxon>
        <taxon>metagenomes</taxon>
        <taxon>ecological metagenomes</taxon>
    </lineage>
</organism>
<reference evidence="1" key="1">
    <citation type="journal article" date="2014" name="Front. Microbiol.">
        <title>High frequency of phylogenetically diverse reductive dehalogenase-homologous genes in deep subseafloor sedimentary metagenomes.</title>
        <authorList>
            <person name="Kawai M."/>
            <person name="Futagami T."/>
            <person name="Toyoda A."/>
            <person name="Takaki Y."/>
            <person name="Nishi S."/>
            <person name="Hori S."/>
            <person name="Arai W."/>
            <person name="Tsubouchi T."/>
            <person name="Morono Y."/>
            <person name="Uchiyama I."/>
            <person name="Ito T."/>
            <person name="Fujiyama A."/>
            <person name="Inagaki F."/>
            <person name="Takami H."/>
        </authorList>
    </citation>
    <scope>NUCLEOTIDE SEQUENCE</scope>
    <source>
        <strain evidence="1">Expedition CK06-06</strain>
    </source>
</reference>